<dbReference type="Proteomes" id="UP000217265">
    <property type="component" value="Chromosome"/>
</dbReference>
<organism evidence="2 3">
    <name type="scientific">Nibricoccus aquaticus</name>
    <dbReference type="NCBI Taxonomy" id="2576891"/>
    <lineage>
        <taxon>Bacteria</taxon>
        <taxon>Pseudomonadati</taxon>
        <taxon>Verrucomicrobiota</taxon>
        <taxon>Opitutia</taxon>
        <taxon>Opitutales</taxon>
        <taxon>Opitutaceae</taxon>
        <taxon>Nibricoccus</taxon>
    </lineage>
</organism>
<evidence type="ECO:0000313" key="2">
    <source>
        <dbReference type="EMBL" id="ATC64150.1"/>
    </source>
</evidence>
<evidence type="ECO:0000256" key="1">
    <source>
        <dbReference type="SAM" id="MobiDB-lite"/>
    </source>
</evidence>
<dbReference type="KEGG" id="vbh:CMV30_09385"/>
<dbReference type="EMBL" id="CP023344">
    <property type="protein sequence ID" value="ATC64150.1"/>
    <property type="molecule type" value="Genomic_DNA"/>
</dbReference>
<proteinExistence type="predicted"/>
<sequence>MSPLNPVQKFRPSPPPFTLHPAPFTLLMKPLLLLLSLSVAANAILFFSRPKPQNTSAPATPAAVEKSSASPSLNSQPSTLNSSAAFSVPTGPHAPFWEKLRTGDASTVAALRAAGWPEDAIRSVAAALIGDAYQSRFDALLSSRNSQEYWRPDSFYNRSTPEQRKAANELSRELRTRLKSLLGEDYLPEQTWQDPRFARFTPAQAEALRMIDEDYNVLTMEIRGNPTAGRTILLPEDREKLLYLEKEKAADMAKVLSPSEFLEYELRQSTAASYLRSNLAGLRPTEEEFRALFPHQKAMLEKMGISSGAPSTNDRAVREQAQREMDAAAKTVLTPERYEDYVRAKDYDYGRLVVLAERLQLPPENATAAYEVKADIEKRLRALRPSGPDAQKTLAASRTELAAEAEKRLVAALGQRGYEAYKTNGAFWLNNLTPPSPSAR</sequence>
<feature type="compositionally biased region" description="Low complexity" evidence="1">
    <location>
        <begin position="67"/>
        <end position="78"/>
    </location>
</feature>
<feature type="region of interest" description="Disordered" evidence="1">
    <location>
        <begin position="52"/>
        <end position="83"/>
    </location>
</feature>
<accession>A0A290QAB9</accession>
<evidence type="ECO:0000313" key="3">
    <source>
        <dbReference type="Proteomes" id="UP000217265"/>
    </source>
</evidence>
<gene>
    <name evidence="2" type="ORF">CMV30_09385</name>
</gene>
<protein>
    <submittedName>
        <fullName evidence="2">Uncharacterized protein</fullName>
    </submittedName>
</protein>
<keyword evidence="3" id="KW-1185">Reference proteome</keyword>
<reference evidence="2 3" key="1">
    <citation type="submission" date="2017-09" db="EMBL/GenBank/DDBJ databases">
        <title>Complete genome sequence of Verrucomicrobial strain HZ-65, isolated from freshwater.</title>
        <authorList>
            <person name="Choi A."/>
        </authorList>
    </citation>
    <scope>NUCLEOTIDE SEQUENCE [LARGE SCALE GENOMIC DNA]</scope>
    <source>
        <strain evidence="2 3">HZ-65</strain>
    </source>
</reference>
<name>A0A290QAB9_9BACT</name>
<dbReference type="AlphaFoldDB" id="A0A290QAB9"/>